<dbReference type="Pfam" id="PF00535">
    <property type="entry name" value="Glycos_transf_2"/>
    <property type="match status" value="1"/>
</dbReference>
<evidence type="ECO:0000313" key="3">
    <source>
        <dbReference type="Proteomes" id="UP001597337"/>
    </source>
</evidence>
<feature type="domain" description="Glycosyltransferase 2-like" evidence="1">
    <location>
        <begin position="510"/>
        <end position="666"/>
    </location>
</feature>
<dbReference type="PANTHER" id="PTHR43179">
    <property type="entry name" value="RHAMNOSYLTRANSFERASE WBBL"/>
    <property type="match status" value="1"/>
</dbReference>
<dbReference type="Gene3D" id="3.90.550.10">
    <property type="entry name" value="Spore Coat Polysaccharide Biosynthesis Protein SpsA, Chain A"/>
    <property type="match status" value="2"/>
</dbReference>
<proteinExistence type="predicted"/>
<evidence type="ECO:0000259" key="1">
    <source>
        <dbReference type="Pfam" id="PF00535"/>
    </source>
</evidence>
<dbReference type="EMBL" id="JBHUHX010000061">
    <property type="protein sequence ID" value="MFD2113982.1"/>
    <property type="molecule type" value="Genomic_DNA"/>
</dbReference>
<dbReference type="PANTHER" id="PTHR43179:SF7">
    <property type="entry name" value="RHAMNOSYLTRANSFERASE WBBL"/>
    <property type="match status" value="1"/>
</dbReference>
<dbReference type="RefSeq" id="WP_386028814.1">
    <property type="nucleotide sequence ID" value="NZ_JBHUHX010000061.1"/>
</dbReference>
<comment type="caution">
    <text evidence="2">The sequence shown here is derived from an EMBL/GenBank/DDBJ whole genome shotgun (WGS) entry which is preliminary data.</text>
</comment>
<keyword evidence="2" id="KW-0808">Transferase</keyword>
<organism evidence="2 3">
    <name type="scientific">Thiorhodococcus fuscus</name>
    <dbReference type="NCBI Taxonomy" id="527200"/>
    <lineage>
        <taxon>Bacteria</taxon>
        <taxon>Pseudomonadati</taxon>
        <taxon>Pseudomonadota</taxon>
        <taxon>Gammaproteobacteria</taxon>
        <taxon>Chromatiales</taxon>
        <taxon>Chromatiaceae</taxon>
        <taxon>Thiorhodococcus</taxon>
    </lineage>
</organism>
<protein>
    <submittedName>
        <fullName evidence="2">Glycosyltransferase</fullName>
        <ecNumber evidence="2">2.4.-.-</ecNumber>
    </submittedName>
</protein>
<evidence type="ECO:0000313" key="2">
    <source>
        <dbReference type="EMBL" id="MFD2113982.1"/>
    </source>
</evidence>
<dbReference type="InterPro" id="IPR001173">
    <property type="entry name" value="Glyco_trans_2-like"/>
</dbReference>
<name>A0ABW4YE60_9GAMM</name>
<accession>A0ABW4YE60</accession>
<dbReference type="GO" id="GO:0016757">
    <property type="term" value="F:glycosyltransferase activity"/>
    <property type="evidence" value="ECO:0007669"/>
    <property type="project" value="UniProtKB-KW"/>
</dbReference>
<dbReference type="SUPFAM" id="SSF53448">
    <property type="entry name" value="Nucleotide-diphospho-sugar transferases"/>
    <property type="match status" value="2"/>
</dbReference>
<dbReference type="Proteomes" id="UP001597337">
    <property type="component" value="Unassembled WGS sequence"/>
</dbReference>
<keyword evidence="3" id="KW-1185">Reference proteome</keyword>
<dbReference type="InterPro" id="IPR029044">
    <property type="entry name" value="Nucleotide-diphossugar_trans"/>
</dbReference>
<dbReference type="EC" id="2.4.-.-" evidence="2"/>
<sequence length="793" mass="89885">MITNTSSTRLRGALFPPLANLVHGWVWDASDTDRRWWVEILIDDISIGVVEARLYSPKLVDAGDGCHAFCMKLPNRILGENGVLSARLANTQYRLPGTYSLSDIQSQDDLSTNQFPLDGDFVVGDDGLHLHGYAKDPAQTGKNATICIYIDDKEVCRTITDSNHRFSVTLPLFLADGIEHTVSVLSNGRPLPGSPSRILLHSYGPSHLLKQISRRLEVGARYLDVKDEILFLERLLGKQEYERPLGAGFEDYSKWYELFEMRETPTGIDSSVVLLVLVRYGIDIDRTLESLICQNYGNWRVLVTGAPDDIDLDFFSDPRVKAQTDTSVTFTRDLLVSSTVVTFIEPGDHLPSHAFSWVVKAFCDDQFHVLYTDCDEDDAEGNRSKPWFKPSWDFELFQGLDYLHNLFVVRSELLVEAVLTHLNDLPYLAVSRLIELDPSYFPKHLPRVLYHRRNNAGFGSKMGVRRRASIQLMLDNLYPDSGVRVSPHPSNFHALRRVDWPLIRSPRIAVLIPTRDNLHLVKPCVESVLNNTDYPNFQVVVLDNDSTDQPTLDWMDEIIEKNLCKIIRHAGDFNYSRLNNDAAKQVDAEVLCLLNNDTLIPDTSNDWLSEMTARLMRPGVGAVGAKLLWPNRMVQHSGVVTGIGGIAGHVGNEWSEKDSGYRYLNQVVRNASAVTAACLLTYRDLYLDLGGLDEEAYPVAFNDVDYCLRLRREGYNVVWTPFAVLFHLESQSRGYDHANPDKNARARREMKHLRNNWESTLSMDPFYHPSLSLNVRQPPFDGLAIPPRSRQIR</sequence>
<gene>
    <name evidence="2" type="ORF">ACFSJC_19205</name>
</gene>
<reference evidence="3" key="1">
    <citation type="journal article" date="2019" name="Int. J. Syst. Evol. Microbiol.">
        <title>The Global Catalogue of Microorganisms (GCM) 10K type strain sequencing project: providing services to taxonomists for standard genome sequencing and annotation.</title>
        <authorList>
            <consortium name="The Broad Institute Genomics Platform"/>
            <consortium name="The Broad Institute Genome Sequencing Center for Infectious Disease"/>
            <person name="Wu L."/>
            <person name="Ma J."/>
        </authorList>
    </citation>
    <scope>NUCLEOTIDE SEQUENCE [LARGE SCALE GENOMIC DNA]</scope>
    <source>
        <strain evidence="3">KACC 12597</strain>
    </source>
</reference>
<keyword evidence="2" id="KW-0328">Glycosyltransferase</keyword>